<dbReference type="InterPro" id="IPR027417">
    <property type="entry name" value="P-loop_NTPase"/>
</dbReference>
<dbReference type="Pfam" id="PF05729">
    <property type="entry name" value="NACHT"/>
    <property type="match status" value="1"/>
</dbReference>
<organism evidence="2 3">
    <name type="scientific">Porphyromonas gulae</name>
    <dbReference type="NCBI Taxonomy" id="111105"/>
    <lineage>
        <taxon>Bacteria</taxon>
        <taxon>Pseudomonadati</taxon>
        <taxon>Bacteroidota</taxon>
        <taxon>Bacteroidia</taxon>
        <taxon>Bacteroidales</taxon>
        <taxon>Porphyromonadaceae</taxon>
        <taxon>Porphyromonas</taxon>
    </lineage>
</organism>
<keyword evidence="3" id="KW-1185">Reference proteome</keyword>
<dbReference type="CDD" id="cd00009">
    <property type="entry name" value="AAA"/>
    <property type="match status" value="1"/>
</dbReference>
<dbReference type="Proteomes" id="UP000030146">
    <property type="component" value="Unassembled WGS sequence"/>
</dbReference>
<evidence type="ECO:0000259" key="1">
    <source>
        <dbReference type="Pfam" id="PF05729"/>
    </source>
</evidence>
<dbReference type="SUPFAM" id="SSF52540">
    <property type="entry name" value="P-loop containing nucleoside triphosphate hydrolases"/>
    <property type="match status" value="1"/>
</dbReference>
<gene>
    <name evidence="2" type="ORF">HR15_11745</name>
</gene>
<protein>
    <recommendedName>
        <fullName evidence="1">NACHT domain-containing protein</fullName>
    </recommendedName>
</protein>
<comment type="caution">
    <text evidence="2">The sequence shown here is derived from an EMBL/GenBank/DDBJ whole genome shotgun (WGS) entry which is preliminary data.</text>
</comment>
<dbReference type="Gene3D" id="3.40.50.300">
    <property type="entry name" value="P-loop containing nucleotide triphosphate hydrolases"/>
    <property type="match status" value="1"/>
</dbReference>
<evidence type="ECO:0000313" key="3">
    <source>
        <dbReference type="Proteomes" id="UP000030146"/>
    </source>
</evidence>
<proteinExistence type="predicted"/>
<reference evidence="2 3" key="1">
    <citation type="submission" date="2014-08" db="EMBL/GenBank/DDBJ databases">
        <title>Porphyromonas gulae strain:COT-052_OH3439 Genome sequencing.</title>
        <authorList>
            <person name="Wallis C."/>
            <person name="Deusch O."/>
            <person name="O'Flynn C."/>
            <person name="Davis I."/>
            <person name="Jospin G."/>
            <person name="Darling A.E."/>
            <person name="Coil D.A."/>
            <person name="Alexiev A."/>
            <person name="Horsfall A."/>
            <person name="Kirkwood N."/>
            <person name="Harris S."/>
            <person name="Eisen J.A."/>
        </authorList>
    </citation>
    <scope>NUCLEOTIDE SEQUENCE [LARGE SCALE GENOMIC DNA]</scope>
    <source>
        <strain evidence="3">COT-052 OH3439</strain>
    </source>
</reference>
<dbReference type="InterPro" id="IPR007111">
    <property type="entry name" value="NACHT_NTPase"/>
</dbReference>
<sequence length="1314" mass="153721">MQEKIINQFGDKPLYIEQSLGNVYLASNYTRDVTSAFASGSDELLGYTPTICPEIPRQEIDLIQEWIEDKSDATDSSTRLALLYGKAGIGKSIVMHKLLERLQDRKDYLVLGIKSDLVEFANMDDLRGKLYLARPIEDVIREEASKRKRVVLLVDQIDALSLSLSANRTPLRSLLNLIRRLANIPNVRVVISCRPYDLEYDPELQNLKIKHQWELKELSEEQVLQTLQSNGHNESIDDRLINFLGNPLHLYLFLKVKPQERLTDPLSTSLLYHQLWSKCINHVDTCQVSKASLLSLLDTLVDTMYQRQELSVHLREFETQYEHELRYLLTNDLLIESGNRQIQFFHQTLFDYVYARRFLEKGKSLLDELKGQHQGLFIRAAVKSILMFLREQRPKEYLGTLEQLLYSQDDNGLSTFRFHLKSLALHTLAYFETPLRSELDFISRKVYTSPVYMELVFDSVYTRSWFDAIWEIIDKKGGWRKLSKAYQEKVITMCRRVLWRDADSVLDRLNTVLDFDDEEDRKHLKHVLNFYELNYSGDKLIEIYSKLVKERNPLEYTELLRSIIHKNPTFVCGELKENIRLQLQENKDTLFPKISVSHDVGDLYKKLLKEHYSIAIDFLFDILTLVYETTSYQIEEDNDIQHSSSLWNFHRTIKADFHHNFVEDVMNMLIDTLLEHIDDKETNQYILQLSNSRYEGFVLIALYIYTSYPEIFKDGLSELICQREVLSNAPSWVEYQAIEALKASFGYLTEEQKKSVIDRILTIHNKSEYRLNKERVGWCRKFGHPFLNIDLHQGIALKAIPLKELRSISWRAYQECLRIERKFHPKRLENCPPSSISSRWGDPALTQEQGQKMSTRSWINSMRKYSNERESVDWETPTLRGQCRLFRKVVSQTPDKFTDLIKQITHNELISLAYAQAGLEGLIRAGSIDDAVCVLEHILIAVNHDINSDHRGFCIRTLLFALDNIVKQDHIPEQVVQLLCQTLLDAREPQREEYQKDQDAITIGINQPRGQAGHLLVRCAREDSRYKEDIFSAIEAVADTSSVYTRAAILAEMAHLNFLDQHRNVRLFQKLMCDYDTRLMALPIHNYNPLVYFVNYALEELMEFFHHAVECPDCYPQQVIILFLAWSHNSRDERIKEMLDTMCNTSQEARLSLLDFLSSVEQDIDEDILLYILSLMKPQFDSIELGKAFDQIFYHMDQWPQEYPERIIDTYMNTPLCRYEISGLVHFLAGYAIKEPEKTLGWLEKILQLSPSSEDYIWNQIVEVIIQAYNGIKAFNQSDCQDALEYAMDLIDRLMLHPSNRYMISNFMNKLDNE</sequence>
<dbReference type="EMBL" id="JRAK01000161">
    <property type="protein sequence ID" value="KGN83677.1"/>
    <property type="molecule type" value="Genomic_DNA"/>
</dbReference>
<dbReference type="RefSeq" id="WP_039426880.1">
    <property type="nucleotide sequence ID" value="NZ_JRAK01000161.1"/>
</dbReference>
<accession>A0A0A2F103</accession>
<evidence type="ECO:0000313" key="2">
    <source>
        <dbReference type="EMBL" id="KGN83677.1"/>
    </source>
</evidence>
<feature type="domain" description="NACHT" evidence="1">
    <location>
        <begin position="80"/>
        <end position="230"/>
    </location>
</feature>
<name>A0A0A2F103_9PORP</name>